<dbReference type="RefSeq" id="WP_073484453.1">
    <property type="nucleotide sequence ID" value="NZ_FQVN01000005.1"/>
</dbReference>
<dbReference type="SUPFAM" id="SSF101386">
    <property type="entry name" value="all-alpha NTP pyrophosphatases"/>
    <property type="match status" value="1"/>
</dbReference>
<dbReference type="Proteomes" id="UP000184501">
    <property type="component" value="Unassembled WGS sequence"/>
</dbReference>
<dbReference type="InterPro" id="IPR025984">
    <property type="entry name" value="DCTPP"/>
</dbReference>
<gene>
    <name evidence="1" type="ORF">SAMN05444320_105334</name>
</gene>
<keyword evidence="2" id="KW-1185">Reference proteome</keyword>
<dbReference type="PANTHER" id="PTHR46523:SF1">
    <property type="entry name" value="DCTP PYROPHOSPHATASE 1"/>
    <property type="match status" value="1"/>
</dbReference>
<dbReference type="PIRSF" id="PIRSF029826">
    <property type="entry name" value="UCP029826_pph"/>
    <property type="match status" value="1"/>
</dbReference>
<protein>
    <submittedName>
        <fullName evidence="1">MazG-like family protein</fullName>
    </submittedName>
</protein>
<accession>A0A1M5FAX6</accession>
<dbReference type="Pfam" id="PF12643">
    <property type="entry name" value="MazG-like"/>
    <property type="match status" value="1"/>
</dbReference>
<dbReference type="PANTHER" id="PTHR46523">
    <property type="entry name" value="DCTP PYROPHOSPHATASE 1"/>
    <property type="match status" value="1"/>
</dbReference>
<reference evidence="1 2" key="1">
    <citation type="submission" date="2016-11" db="EMBL/GenBank/DDBJ databases">
        <authorList>
            <person name="Jaros S."/>
            <person name="Januszkiewicz K."/>
            <person name="Wedrychowicz H."/>
        </authorList>
    </citation>
    <scope>NUCLEOTIDE SEQUENCE [LARGE SCALE GENOMIC DNA]</scope>
    <source>
        <strain evidence="1 2">DSM 44523</strain>
    </source>
</reference>
<name>A0A1M5FAX6_STRHI</name>
<organism evidence="1 2">
    <name type="scientific">Streptoalloteichus hindustanus</name>
    <dbReference type="NCBI Taxonomy" id="2017"/>
    <lineage>
        <taxon>Bacteria</taxon>
        <taxon>Bacillati</taxon>
        <taxon>Actinomycetota</taxon>
        <taxon>Actinomycetes</taxon>
        <taxon>Pseudonocardiales</taxon>
        <taxon>Pseudonocardiaceae</taxon>
        <taxon>Streptoalloteichus</taxon>
    </lineage>
</organism>
<dbReference type="OrthoDB" id="9791898at2"/>
<dbReference type="CDD" id="cd11537">
    <property type="entry name" value="NTP-PPase_RS21-C6_like"/>
    <property type="match status" value="1"/>
</dbReference>
<sequence length="124" mass="14063">MSDLRSYADELFAFVAARDWDVVENPKDLAMALGGECGELLALLQWHGAEEAGRRVREDPDFRRRFGHELADVLNYLLRLARNADLDLLAVAREKLAINERRYPVEKARGSSAKYTELVDADVD</sequence>
<proteinExistence type="predicted"/>
<evidence type="ECO:0000313" key="2">
    <source>
        <dbReference type="Proteomes" id="UP000184501"/>
    </source>
</evidence>
<dbReference type="EMBL" id="FQVN01000005">
    <property type="protein sequence ID" value="SHF88221.1"/>
    <property type="molecule type" value="Genomic_DNA"/>
</dbReference>
<dbReference type="GO" id="GO:0047429">
    <property type="term" value="F:nucleoside triphosphate diphosphatase activity"/>
    <property type="evidence" value="ECO:0007669"/>
    <property type="project" value="InterPro"/>
</dbReference>
<dbReference type="STRING" id="2017.SAMN05444320_105334"/>
<dbReference type="AlphaFoldDB" id="A0A1M5FAX6"/>
<evidence type="ECO:0000313" key="1">
    <source>
        <dbReference type="EMBL" id="SHF88221.1"/>
    </source>
</evidence>
<dbReference type="GO" id="GO:0009143">
    <property type="term" value="P:nucleoside triphosphate catabolic process"/>
    <property type="evidence" value="ECO:0007669"/>
    <property type="project" value="InterPro"/>
</dbReference>
<dbReference type="InterPro" id="IPR052555">
    <property type="entry name" value="dCTP_Pyrophosphatase"/>
</dbReference>
<dbReference type="Gene3D" id="1.10.287.1080">
    <property type="entry name" value="MazG-like"/>
    <property type="match status" value="1"/>
</dbReference>